<gene>
    <name evidence="9" type="ORF">SAMN05444417_0296</name>
</gene>
<keyword evidence="2" id="KW-1003">Cell membrane</keyword>
<reference evidence="9 10" key="1">
    <citation type="submission" date="2016-11" db="EMBL/GenBank/DDBJ databases">
        <authorList>
            <person name="Jaros S."/>
            <person name="Januszkiewicz K."/>
            <person name="Wedrychowicz H."/>
        </authorList>
    </citation>
    <scope>NUCLEOTIDE SEQUENCE [LARGE SCALE GENOMIC DNA]</scope>
    <source>
        <strain evidence="9 10">DSM 100565</strain>
    </source>
</reference>
<evidence type="ECO:0000256" key="4">
    <source>
        <dbReference type="ARBA" id="ARBA00022692"/>
    </source>
</evidence>
<feature type="domain" description="Mce/MlaD" evidence="8">
    <location>
        <begin position="50"/>
        <end position="134"/>
    </location>
</feature>
<dbReference type="PANTHER" id="PTHR30462:SF2">
    <property type="entry name" value="INTERMEMBRANE TRANSPORT PROTEIN PQIB"/>
    <property type="match status" value="1"/>
</dbReference>
<accession>A0A1M6A8Q7</accession>
<keyword evidence="4 7" id="KW-0812">Transmembrane</keyword>
<evidence type="ECO:0000259" key="8">
    <source>
        <dbReference type="Pfam" id="PF02470"/>
    </source>
</evidence>
<evidence type="ECO:0000256" key="2">
    <source>
        <dbReference type="ARBA" id="ARBA00022475"/>
    </source>
</evidence>
<comment type="subcellular location">
    <subcellularLocation>
        <location evidence="1">Cell inner membrane</location>
    </subcellularLocation>
</comment>
<name>A0A1M6A8Q7_9RHOB</name>
<dbReference type="GO" id="GO:0005886">
    <property type="term" value="C:plasma membrane"/>
    <property type="evidence" value="ECO:0007669"/>
    <property type="project" value="UniProtKB-SubCell"/>
</dbReference>
<proteinExistence type="predicted"/>
<keyword evidence="3" id="KW-0997">Cell inner membrane</keyword>
<keyword evidence="5 7" id="KW-1133">Transmembrane helix</keyword>
<evidence type="ECO:0000256" key="6">
    <source>
        <dbReference type="ARBA" id="ARBA00023136"/>
    </source>
</evidence>
<dbReference type="InterPro" id="IPR003399">
    <property type="entry name" value="Mce/MlaD"/>
</dbReference>
<feature type="transmembrane region" description="Helical" evidence="7">
    <location>
        <begin position="20"/>
        <end position="43"/>
    </location>
</feature>
<dbReference type="Pfam" id="PF02470">
    <property type="entry name" value="MlaD"/>
    <property type="match status" value="1"/>
</dbReference>
<protein>
    <submittedName>
        <fullName evidence="9">Paraquat-inducible protein B</fullName>
    </submittedName>
</protein>
<evidence type="ECO:0000256" key="7">
    <source>
        <dbReference type="SAM" id="Phobius"/>
    </source>
</evidence>
<dbReference type="PANTHER" id="PTHR30462">
    <property type="entry name" value="INTERMEMBRANE TRANSPORT PROTEIN PQIB-RELATED"/>
    <property type="match status" value="1"/>
</dbReference>
<dbReference type="InterPro" id="IPR051800">
    <property type="entry name" value="PqiA-PqiB_transport"/>
</dbReference>
<keyword evidence="10" id="KW-1185">Reference proteome</keyword>
<evidence type="ECO:0000256" key="3">
    <source>
        <dbReference type="ARBA" id="ARBA00022519"/>
    </source>
</evidence>
<organism evidence="9 10">
    <name type="scientific">Wenxinia saemankumensis</name>
    <dbReference type="NCBI Taxonomy" id="1447782"/>
    <lineage>
        <taxon>Bacteria</taxon>
        <taxon>Pseudomonadati</taxon>
        <taxon>Pseudomonadota</taxon>
        <taxon>Alphaproteobacteria</taxon>
        <taxon>Rhodobacterales</taxon>
        <taxon>Roseobacteraceae</taxon>
        <taxon>Wenxinia</taxon>
    </lineage>
</organism>
<dbReference type="RefSeq" id="WP_073325890.1">
    <property type="nucleotide sequence ID" value="NZ_FQYO01000001.1"/>
</dbReference>
<evidence type="ECO:0000256" key="5">
    <source>
        <dbReference type="ARBA" id="ARBA00022989"/>
    </source>
</evidence>
<sequence>MSDETTLPPRATVEPRRRSLWQRISIVWLVPLAALVIALGVAWQNYADRGPLITVYFDEAAGVHARETELRYRDVAVGEVEGVAFTADLDRVAVEIRLDKDVAPYVDEGAEFWVVQPEVTTQGITGLDTVLTGVYIQGEWDGQPGEQTYEFDGLFSAPLLTGSQAGLRIELSSTGDALTGNTPLLYKGVEVGWVGAAEVSVDGFRVEAPAVIYAPYDALVTEETRFWDTSGFSFSVGTGGASVNFESLSSLIVGGVTFETFVSGAPLAEDSAEFTIYPDAETARASVFSRNAGPPLELVAIFDGNVSGLSVGAAVELEGLRIGQISAINGVVEEGENAAEQVKLQAVLSIQPARLGFDGIGGREDALDYIAAQVEQGLRARLATGNILTGGLKVQLVEDAPAGEAALDLTAAPYPELPTTDSDIVDVSNSAQDTLDRINNLPIEEILASARSLLDNTARLVGNDATQALPGELAAILADLRAVTSADGIQAAPDRVAEILGSLSEATGEVAGLLAQIDAAGLVGSASETVEAARGTLTELQTALTGVPALIEEATGVAATANGLELQAVVDSAQDALDNLSALLGSEAIQGVPGQVQGILANVDALAGDPALQDAPEQVAAILSDLAGSTAEVERILGEIEARAITAQVGEVLTAAETTLASIDAAVADVPGLIGDVRALPLGSAVSEIEAAVANLNAVLGSEAIQGVPGQVQGILADVRGITGDAALQGAPEQVSAILADLQGSAAEVSDILAAVEEQALVERIGTAVDGVSAAVANVDTALAGLPGLLDETEGLVAEARALPLDVLVARVSTLAGSADALLSSEGTQALPGQLNATLATLDTALSEVQRAVATVNEGQGAERLLAAIDDAGAAAEAARSAVEGVPGVIERIDAVAANAQAADLAGVTAQAQATLASAQALLSNQGTQDLPGELGAAVTELRGVLADLREGGAVDNVNAALVSARNAADQLSVAVQGLPGLIDRTGSFVVSTGDTVAAYGENGTLARELRQTLREVAQAAETLSSLAREIERRPNSLILGR</sequence>
<evidence type="ECO:0000313" key="9">
    <source>
        <dbReference type="EMBL" id="SHI32829.1"/>
    </source>
</evidence>
<dbReference type="AlphaFoldDB" id="A0A1M6A8Q7"/>
<dbReference type="STRING" id="1447782.SAMN05444417_0296"/>
<keyword evidence="6 7" id="KW-0472">Membrane</keyword>
<dbReference type="Proteomes" id="UP000184292">
    <property type="component" value="Unassembled WGS sequence"/>
</dbReference>
<dbReference type="OrthoDB" id="9806984at2"/>
<evidence type="ECO:0000256" key="1">
    <source>
        <dbReference type="ARBA" id="ARBA00004533"/>
    </source>
</evidence>
<dbReference type="EMBL" id="FQYO01000001">
    <property type="protein sequence ID" value="SHI32829.1"/>
    <property type="molecule type" value="Genomic_DNA"/>
</dbReference>
<evidence type="ECO:0000313" key="10">
    <source>
        <dbReference type="Proteomes" id="UP000184292"/>
    </source>
</evidence>